<evidence type="ECO:0000313" key="3">
    <source>
        <dbReference type="Proteomes" id="UP000092024"/>
    </source>
</evidence>
<dbReference type="Pfam" id="PF04542">
    <property type="entry name" value="Sigma70_r2"/>
    <property type="match status" value="1"/>
</dbReference>
<dbReference type="STRING" id="1844972.A7K91_07260"/>
<dbReference type="InterPro" id="IPR007627">
    <property type="entry name" value="RNA_pol_sigma70_r2"/>
</dbReference>
<sequence>MGIDELIQVVTLHGTSIYRFCSKLTGKKEDADDLYQETFLKAVELRLKMDASRNPKSFLISIAVKLHKNHRRKLAWRNRIAQSAVRGEAASKKSCRWLSSKSSKCAALGK</sequence>
<evidence type="ECO:0000313" key="2">
    <source>
        <dbReference type="EMBL" id="OBR66646.1"/>
    </source>
</evidence>
<dbReference type="RefSeq" id="WP_068681529.1">
    <property type="nucleotide sequence ID" value="NZ_LYPA01000045.1"/>
</dbReference>
<dbReference type="Proteomes" id="UP000092024">
    <property type="component" value="Unassembled WGS sequence"/>
</dbReference>
<reference evidence="2 3" key="1">
    <citation type="submission" date="2016-05" db="EMBL/GenBank/DDBJ databases">
        <title>Paenibacillus oryzae. sp. nov., isolated from the rice root.</title>
        <authorList>
            <person name="Zhang J."/>
            <person name="Zhang X."/>
        </authorList>
    </citation>
    <scope>NUCLEOTIDE SEQUENCE [LARGE SCALE GENOMIC DNA]</scope>
    <source>
        <strain evidence="2 3">1DrF-4</strain>
    </source>
</reference>
<dbReference type="GO" id="GO:0003700">
    <property type="term" value="F:DNA-binding transcription factor activity"/>
    <property type="evidence" value="ECO:0007669"/>
    <property type="project" value="InterPro"/>
</dbReference>
<dbReference type="SUPFAM" id="SSF88946">
    <property type="entry name" value="Sigma2 domain of RNA polymerase sigma factors"/>
    <property type="match status" value="1"/>
</dbReference>
<proteinExistence type="predicted"/>
<dbReference type="EMBL" id="LYPA01000045">
    <property type="protein sequence ID" value="OBR66646.1"/>
    <property type="molecule type" value="Genomic_DNA"/>
</dbReference>
<name>A0A1A5YLZ5_9BACL</name>
<dbReference type="Gene3D" id="1.10.1740.10">
    <property type="match status" value="1"/>
</dbReference>
<dbReference type="GO" id="GO:0006352">
    <property type="term" value="P:DNA-templated transcription initiation"/>
    <property type="evidence" value="ECO:0007669"/>
    <property type="project" value="InterPro"/>
</dbReference>
<organism evidence="2 3">
    <name type="scientific">Paenibacillus oryzae</name>
    <dbReference type="NCBI Taxonomy" id="1844972"/>
    <lineage>
        <taxon>Bacteria</taxon>
        <taxon>Bacillati</taxon>
        <taxon>Bacillota</taxon>
        <taxon>Bacilli</taxon>
        <taxon>Bacillales</taxon>
        <taxon>Paenibacillaceae</taxon>
        <taxon>Paenibacillus</taxon>
    </lineage>
</organism>
<dbReference type="InterPro" id="IPR013325">
    <property type="entry name" value="RNA_pol_sigma_r2"/>
</dbReference>
<gene>
    <name evidence="2" type="ORF">A7K91_07260</name>
</gene>
<evidence type="ECO:0000259" key="1">
    <source>
        <dbReference type="Pfam" id="PF04542"/>
    </source>
</evidence>
<dbReference type="OrthoDB" id="9794508at2"/>
<comment type="caution">
    <text evidence="2">The sequence shown here is derived from an EMBL/GenBank/DDBJ whole genome shotgun (WGS) entry which is preliminary data.</text>
</comment>
<feature type="domain" description="RNA polymerase sigma-70 region 2" evidence="1">
    <location>
        <begin position="10"/>
        <end position="77"/>
    </location>
</feature>
<dbReference type="AlphaFoldDB" id="A0A1A5YLZ5"/>
<accession>A0A1A5YLZ5</accession>
<keyword evidence="3" id="KW-1185">Reference proteome</keyword>
<protein>
    <recommendedName>
        <fullName evidence="1">RNA polymerase sigma-70 region 2 domain-containing protein</fullName>
    </recommendedName>
</protein>